<dbReference type="EMBL" id="BFFO01000003">
    <property type="protein sequence ID" value="GBG96544.1"/>
    <property type="molecule type" value="Genomic_DNA"/>
</dbReference>
<dbReference type="OrthoDB" id="9786100at2"/>
<dbReference type="GO" id="GO:0009100">
    <property type="term" value="P:glycoprotein metabolic process"/>
    <property type="evidence" value="ECO:0007669"/>
    <property type="project" value="UniProtKB-ARBA"/>
</dbReference>
<feature type="domain" description="LicD/FKTN/FKRP nucleotidyltransferase" evidence="1">
    <location>
        <begin position="28"/>
        <end position="249"/>
    </location>
</feature>
<dbReference type="AlphaFoldDB" id="A0A2R5HEN7"/>
<dbReference type="Proteomes" id="UP000245021">
    <property type="component" value="Unassembled WGS sequence"/>
</dbReference>
<sequence>MEKKHQEIGLAEIHKIQLNILKNVDEICRHYNIEYSLIGGSLLGAIRHKGFIPWDDDIDIMLTRDNYEKLFELLYNDDVLPANLDVMDFRHKNAFQPYAKIFDNRTYFESDLDYVNTASGVYIDVFPYDALPDEKKKSNKFRMRSKYIDILLVAVIKRPWEKGKFLKNIFLKFLHLFVKNKYESLVSKSTQYSRKYEKKETNSMGFIRSRYKNEHFPKKIFDFYEDISFEQLTVRKIEDHKKYLGDLYGDYMKLPPMEDRESHDFYKWYWKEGKEK</sequence>
<dbReference type="GO" id="GO:0016740">
    <property type="term" value="F:transferase activity"/>
    <property type="evidence" value="ECO:0007669"/>
    <property type="project" value="UniProtKB-KW"/>
</dbReference>
<organism evidence="2 3">
    <name type="scientific">Lactococcus termiticola</name>
    <dbReference type="NCBI Taxonomy" id="2169526"/>
    <lineage>
        <taxon>Bacteria</taxon>
        <taxon>Bacillati</taxon>
        <taxon>Bacillota</taxon>
        <taxon>Bacilli</taxon>
        <taxon>Lactobacillales</taxon>
        <taxon>Streptococcaceae</taxon>
        <taxon>Lactococcus</taxon>
    </lineage>
</organism>
<dbReference type="InterPro" id="IPR043519">
    <property type="entry name" value="NT_sf"/>
</dbReference>
<accession>A0A2R5HEN7</accession>
<evidence type="ECO:0000259" key="1">
    <source>
        <dbReference type="Pfam" id="PF04991"/>
    </source>
</evidence>
<reference evidence="2 3" key="1">
    <citation type="journal article" date="2018" name="Genome Announc.">
        <title>Draft Genome Sequence of Lactococcus sp. Strain NtB2 (JCM 32569), Isolated from the Gut of the Higher Termite Nasutitermes takasagoensis.</title>
        <authorList>
            <person name="Noda S."/>
            <person name="Aihara C."/>
            <person name="Yuki M."/>
            <person name="Ohkuma M."/>
        </authorList>
    </citation>
    <scope>NUCLEOTIDE SEQUENCE [LARGE SCALE GENOMIC DNA]</scope>
    <source>
        <strain evidence="2 3">NtB2</strain>
    </source>
</reference>
<protein>
    <submittedName>
        <fullName evidence="2">Lipopolysaccharide cholinephosphotransferase</fullName>
    </submittedName>
</protein>
<gene>
    <name evidence="2" type="primary">licD_1</name>
    <name evidence="2" type="ORF">NtB2_00657</name>
</gene>
<name>A0A2R5HEN7_9LACT</name>
<dbReference type="Pfam" id="PF04991">
    <property type="entry name" value="LicD"/>
    <property type="match status" value="1"/>
</dbReference>
<keyword evidence="2" id="KW-0808">Transferase</keyword>
<dbReference type="InterPro" id="IPR007074">
    <property type="entry name" value="LicD/FKTN/FKRP_NTP_transf"/>
</dbReference>
<comment type="caution">
    <text evidence="2">The sequence shown here is derived from an EMBL/GenBank/DDBJ whole genome shotgun (WGS) entry which is preliminary data.</text>
</comment>
<evidence type="ECO:0000313" key="2">
    <source>
        <dbReference type="EMBL" id="GBG96544.1"/>
    </source>
</evidence>
<dbReference type="RefSeq" id="WP_109245516.1">
    <property type="nucleotide sequence ID" value="NZ_BFFO01000003.1"/>
</dbReference>
<dbReference type="PANTHER" id="PTHR43404">
    <property type="entry name" value="LIPOPOLYSACCHARIDE CHOLINEPHOSPHOTRANSFERASE LICD"/>
    <property type="match status" value="1"/>
</dbReference>
<evidence type="ECO:0000313" key="3">
    <source>
        <dbReference type="Proteomes" id="UP000245021"/>
    </source>
</evidence>
<proteinExistence type="predicted"/>
<dbReference type="InterPro" id="IPR052942">
    <property type="entry name" value="LPS_cholinephosphotransferase"/>
</dbReference>
<dbReference type="PANTHER" id="PTHR43404:SF2">
    <property type="entry name" value="LIPOPOLYSACCHARIDE CHOLINEPHOSPHOTRANSFERASE LICD"/>
    <property type="match status" value="1"/>
</dbReference>
<keyword evidence="3" id="KW-1185">Reference proteome</keyword>
<dbReference type="SUPFAM" id="SSF81301">
    <property type="entry name" value="Nucleotidyltransferase"/>
    <property type="match status" value="1"/>
</dbReference>